<dbReference type="InterPro" id="IPR036388">
    <property type="entry name" value="WH-like_DNA-bd_sf"/>
</dbReference>
<evidence type="ECO:0000256" key="2">
    <source>
        <dbReference type="ARBA" id="ARBA00022490"/>
    </source>
</evidence>
<evidence type="ECO:0000256" key="7">
    <source>
        <dbReference type="ARBA" id="ARBA00023163"/>
    </source>
</evidence>
<reference evidence="12" key="1">
    <citation type="submission" date="2013-07" db="EMBL/GenBank/DDBJ databases">
        <authorList>
            <person name="McIlroy S."/>
        </authorList>
    </citation>
    <scope>NUCLEOTIDE SEQUENCE [LARGE SCALE GENOMIC DNA]</scope>
    <source>
        <strain evidence="12">Run_A_D11</strain>
    </source>
</reference>
<protein>
    <submittedName>
        <fullName evidence="12">Response regulator in two-component regulatory system with KdpD, regulation of potassium translocation (OmpR family)</fullName>
    </submittedName>
</protein>
<dbReference type="OrthoDB" id="9802426at2"/>
<dbReference type="FunFam" id="3.40.50.2300:FF:000021">
    <property type="entry name" value="Two-component system response regulator KdpE"/>
    <property type="match status" value="1"/>
</dbReference>
<evidence type="ECO:0000259" key="11">
    <source>
        <dbReference type="PROSITE" id="PS51755"/>
    </source>
</evidence>
<dbReference type="CDD" id="cd00383">
    <property type="entry name" value="trans_reg_C"/>
    <property type="match status" value="1"/>
</dbReference>
<dbReference type="PANTHER" id="PTHR48111:SF50">
    <property type="entry name" value="KDP OPERON TRANSCRIPTIONAL REGULATORY PROTEIN KDPE"/>
    <property type="match status" value="1"/>
</dbReference>
<dbReference type="SMART" id="SM00862">
    <property type="entry name" value="Trans_reg_C"/>
    <property type="match status" value="1"/>
</dbReference>
<dbReference type="PANTHER" id="PTHR48111">
    <property type="entry name" value="REGULATOR OF RPOS"/>
    <property type="match status" value="1"/>
</dbReference>
<dbReference type="SUPFAM" id="SSF52172">
    <property type="entry name" value="CheY-like"/>
    <property type="match status" value="1"/>
</dbReference>
<dbReference type="InterPro" id="IPR001789">
    <property type="entry name" value="Sig_transdc_resp-reg_receiver"/>
</dbReference>
<dbReference type="CDD" id="cd17620">
    <property type="entry name" value="REC_OmpR_KdpE-like"/>
    <property type="match status" value="1"/>
</dbReference>
<keyword evidence="6 9" id="KW-0238">DNA-binding</keyword>
<dbReference type="GO" id="GO:0000156">
    <property type="term" value="F:phosphorelay response regulator activity"/>
    <property type="evidence" value="ECO:0007669"/>
    <property type="project" value="TreeGrafter"/>
</dbReference>
<dbReference type="Pfam" id="PF00072">
    <property type="entry name" value="Response_reg"/>
    <property type="match status" value="1"/>
</dbReference>
<dbReference type="GO" id="GO:0000987">
    <property type="term" value="F:cis-regulatory region sequence-specific DNA binding"/>
    <property type="evidence" value="ECO:0007669"/>
    <property type="project" value="UniProtKB-ARBA"/>
</dbReference>
<feature type="modified residue" description="4-aspartylphosphate" evidence="8">
    <location>
        <position position="59"/>
    </location>
</feature>
<feature type="domain" description="OmpR/PhoB-type" evidence="11">
    <location>
        <begin position="133"/>
        <end position="232"/>
    </location>
</feature>
<dbReference type="NCBIfam" id="NF007820">
    <property type="entry name" value="PRK10529.1"/>
    <property type="match status" value="1"/>
</dbReference>
<dbReference type="AlphaFoldDB" id="W6M2W4"/>
<dbReference type="Gene3D" id="6.10.250.690">
    <property type="match status" value="1"/>
</dbReference>
<evidence type="ECO:0000256" key="5">
    <source>
        <dbReference type="ARBA" id="ARBA00023015"/>
    </source>
</evidence>
<dbReference type="PROSITE" id="PS50110">
    <property type="entry name" value="RESPONSE_REGULATORY"/>
    <property type="match status" value="1"/>
</dbReference>
<dbReference type="RefSeq" id="WP_048669889.1">
    <property type="nucleotide sequence ID" value="NZ_CBTJ020000001.1"/>
</dbReference>
<reference evidence="12" key="2">
    <citation type="submission" date="2014-03" db="EMBL/GenBank/DDBJ databases">
        <title>Candidatus Competibacter-lineage genomes retrieved from metagenomes reveal functional metabolic diversity.</title>
        <authorList>
            <person name="McIlroy S.J."/>
            <person name="Albertsen M."/>
            <person name="Andresen E.K."/>
            <person name="Saunders A.M."/>
            <person name="Kristiansen R."/>
            <person name="Stokholm-Bjerregaard M."/>
            <person name="Nielsen K.L."/>
            <person name="Nielsen P.H."/>
        </authorList>
    </citation>
    <scope>NUCLEOTIDE SEQUENCE</scope>
    <source>
        <strain evidence="12">Run_A_D11</strain>
    </source>
</reference>
<keyword evidence="13" id="KW-1185">Reference proteome</keyword>
<dbReference type="GO" id="GO:0032993">
    <property type="term" value="C:protein-DNA complex"/>
    <property type="evidence" value="ECO:0007669"/>
    <property type="project" value="TreeGrafter"/>
</dbReference>
<name>W6M2W4_9GAMM</name>
<organism evidence="12 13">
    <name type="scientific">Candidatus Competibacter denitrificans Run_A_D11</name>
    <dbReference type="NCBI Taxonomy" id="1400863"/>
    <lineage>
        <taxon>Bacteria</taxon>
        <taxon>Pseudomonadati</taxon>
        <taxon>Pseudomonadota</taxon>
        <taxon>Gammaproteobacteria</taxon>
        <taxon>Candidatus Competibacteraceae</taxon>
        <taxon>Candidatus Competibacter</taxon>
    </lineage>
</organism>
<dbReference type="Proteomes" id="UP000035760">
    <property type="component" value="Unassembled WGS sequence"/>
</dbReference>
<comment type="caution">
    <text evidence="12">The sequence shown here is derived from an EMBL/GenBank/DDBJ whole genome shotgun (WGS) entry which is preliminary data.</text>
</comment>
<dbReference type="Pfam" id="PF00486">
    <property type="entry name" value="Trans_reg_C"/>
    <property type="match status" value="1"/>
</dbReference>
<dbReference type="GO" id="GO:0045893">
    <property type="term" value="P:positive regulation of DNA-templated transcription"/>
    <property type="evidence" value="ECO:0007669"/>
    <property type="project" value="UniProtKB-ARBA"/>
</dbReference>
<feature type="domain" description="Response regulatory" evidence="10">
    <location>
        <begin position="10"/>
        <end position="123"/>
    </location>
</feature>
<dbReference type="InterPro" id="IPR001867">
    <property type="entry name" value="OmpR/PhoB-type_DNA-bd"/>
</dbReference>
<sequence>MTSPLKPQLTVLIVEDERTIRRFVRTALERDGHRVHEAETLAQGLLDAGTRQPDLVILDLGLPDGNGMDFIRNLRAWTNRPIMVLSARVEDYDKVAALDAGADDYLSKPFSVMELLARVRAVCRRQVGAATAEAVVCFGEVRIDWAHRTVTRANRPVHLTPIEFRLLAALLAQPGKVLTHRQLLCEVWGPAYVERGHYLRLFMSQLRQKLEANPARPRYLRTEMGVGYRFSPG</sequence>
<evidence type="ECO:0000313" key="12">
    <source>
        <dbReference type="EMBL" id="CDI00829.1"/>
    </source>
</evidence>
<dbReference type="GO" id="GO:0005829">
    <property type="term" value="C:cytosol"/>
    <property type="evidence" value="ECO:0007669"/>
    <property type="project" value="TreeGrafter"/>
</dbReference>
<dbReference type="GO" id="GO:0042802">
    <property type="term" value="F:identical protein binding"/>
    <property type="evidence" value="ECO:0007669"/>
    <property type="project" value="UniProtKB-ARBA"/>
</dbReference>
<dbReference type="SMART" id="SM00448">
    <property type="entry name" value="REC"/>
    <property type="match status" value="1"/>
</dbReference>
<evidence type="ECO:0000313" key="13">
    <source>
        <dbReference type="Proteomes" id="UP000035760"/>
    </source>
</evidence>
<dbReference type="STRING" id="1400863.BN873_10085"/>
<evidence type="ECO:0000256" key="3">
    <source>
        <dbReference type="ARBA" id="ARBA00022553"/>
    </source>
</evidence>
<gene>
    <name evidence="12" type="primary">kdpE</name>
    <name evidence="12" type="ORF">BN873_10085</name>
</gene>
<keyword evidence="7" id="KW-0804">Transcription</keyword>
<keyword evidence="5" id="KW-0805">Transcription regulation</keyword>
<keyword evidence="4" id="KW-0902">Two-component regulatory system</keyword>
<dbReference type="InterPro" id="IPR039420">
    <property type="entry name" value="WalR-like"/>
</dbReference>
<dbReference type="Gene3D" id="3.40.50.2300">
    <property type="match status" value="1"/>
</dbReference>
<comment type="subcellular location">
    <subcellularLocation>
        <location evidence="1">Cytoplasm</location>
    </subcellularLocation>
</comment>
<dbReference type="Gene3D" id="1.10.10.10">
    <property type="entry name" value="Winged helix-like DNA-binding domain superfamily/Winged helix DNA-binding domain"/>
    <property type="match status" value="1"/>
</dbReference>
<evidence type="ECO:0000256" key="9">
    <source>
        <dbReference type="PROSITE-ProRule" id="PRU01091"/>
    </source>
</evidence>
<evidence type="ECO:0000256" key="6">
    <source>
        <dbReference type="ARBA" id="ARBA00023125"/>
    </source>
</evidence>
<proteinExistence type="predicted"/>
<evidence type="ECO:0000256" key="8">
    <source>
        <dbReference type="PROSITE-ProRule" id="PRU00169"/>
    </source>
</evidence>
<keyword evidence="3 8" id="KW-0597">Phosphoprotein</keyword>
<evidence type="ECO:0000256" key="4">
    <source>
        <dbReference type="ARBA" id="ARBA00023012"/>
    </source>
</evidence>
<keyword evidence="2" id="KW-0963">Cytoplasm</keyword>
<dbReference type="PROSITE" id="PS51755">
    <property type="entry name" value="OMPR_PHOB"/>
    <property type="match status" value="1"/>
</dbReference>
<evidence type="ECO:0000256" key="1">
    <source>
        <dbReference type="ARBA" id="ARBA00004496"/>
    </source>
</evidence>
<dbReference type="EMBL" id="CBTJ020000001">
    <property type="protein sequence ID" value="CDI00829.1"/>
    <property type="molecule type" value="Genomic_DNA"/>
</dbReference>
<evidence type="ECO:0000259" key="10">
    <source>
        <dbReference type="PROSITE" id="PS50110"/>
    </source>
</evidence>
<accession>W6M2W4</accession>
<dbReference type="InterPro" id="IPR011006">
    <property type="entry name" value="CheY-like_superfamily"/>
</dbReference>
<feature type="DNA-binding region" description="OmpR/PhoB-type" evidence="9">
    <location>
        <begin position="133"/>
        <end position="232"/>
    </location>
</feature>